<name>A0A1M5WS87_9FLAO</name>
<dbReference type="RefSeq" id="WP_084730288.1">
    <property type="nucleotide sequence ID" value="NZ_BMEN01000005.1"/>
</dbReference>
<dbReference type="AlphaFoldDB" id="A0A1M5WS87"/>
<dbReference type="EMBL" id="FQXQ01000006">
    <property type="protein sequence ID" value="SHH90437.1"/>
    <property type="molecule type" value="Genomic_DNA"/>
</dbReference>
<dbReference type="InterPro" id="IPR001296">
    <property type="entry name" value="Glyco_trans_1"/>
</dbReference>
<evidence type="ECO:0000256" key="1">
    <source>
        <dbReference type="ARBA" id="ARBA00022679"/>
    </source>
</evidence>
<dbReference type="OrthoDB" id="9801609at2"/>
<evidence type="ECO:0000313" key="4">
    <source>
        <dbReference type="Proteomes" id="UP000184109"/>
    </source>
</evidence>
<dbReference type="SUPFAM" id="SSF53756">
    <property type="entry name" value="UDP-Glycosyltransferase/glycogen phosphorylase"/>
    <property type="match status" value="1"/>
</dbReference>
<dbReference type="PANTHER" id="PTHR46401:SF2">
    <property type="entry name" value="GLYCOSYLTRANSFERASE WBBK-RELATED"/>
    <property type="match status" value="1"/>
</dbReference>
<dbReference type="CDD" id="cd03809">
    <property type="entry name" value="GT4_MtfB-like"/>
    <property type="match status" value="1"/>
</dbReference>
<dbReference type="Proteomes" id="UP000184109">
    <property type="component" value="Unassembled WGS sequence"/>
</dbReference>
<keyword evidence="4" id="KW-1185">Reference proteome</keyword>
<organism evidence="3 4">
    <name type="scientific">Wenyingzhuangia marina</name>
    <dbReference type="NCBI Taxonomy" id="1195760"/>
    <lineage>
        <taxon>Bacteria</taxon>
        <taxon>Pseudomonadati</taxon>
        <taxon>Bacteroidota</taxon>
        <taxon>Flavobacteriia</taxon>
        <taxon>Flavobacteriales</taxon>
        <taxon>Flavobacteriaceae</taxon>
        <taxon>Wenyingzhuangia</taxon>
    </lineage>
</organism>
<evidence type="ECO:0000313" key="3">
    <source>
        <dbReference type="EMBL" id="SHH90437.1"/>
    </source>
</evidence>
<dbReference type="Gene3D" id="3.40.50.2000">
    <property type="entry name" value="Glycogen Phosphorylase B"/>
    <property type="match status" value="2"/>
</dbReference>
<dbReference type="Pfam" id="PF00534">
    <property type="entry name" value="Glycos_transf_1"/>
    <property type="match status" value="1"/>
</dbReference>
<dbReference type="PANTHER" id="PTHR46401">
    <property type="entry name" value="GLYCOSYLTRANSFERASE WBBK-RELATED"/>
    <property type="match status" value="1"/>
</dbReference>
<proteinExistence type="predicted"/>
<keyword evidence="1 3" id="KW-0808">Transferase</keyword>
<dbReference type="GO" id="GO:0016757">
    <property type="term" value="F:glycosyltransferase activity"/>
    <property type="evidence" value="ECO:0007669"/>
    <property type="project" value="InterPro"/>
</dbReference>
<evidence type="ECO:0000259" key="2">
    <source>
        <dbReference type="Pfam" id="PF00534"/>
    </source>
</evidence>
<accession>A0A1M5WS87</accession>
<reference evidence="4" key="1">
    <citation type="submission" date="2016-11" db="EMBL/GenBank/DDBJ databases">
        <authorList>
            <person name="Varghese N."/>
            <person name="Submissions S."/>
        </authorList>
    </citation>
    <scope>NUCLEOTIDE SEQUENCE [LARGE SCALE GENOMIC DNA]</scope>
    <source>
        <strain evidence="4">DSM 100572</strain>
    </source>
</reference>
<dbReference type="STRING" id="1195760.SAMN05444281_2639"/>
<protein>
    <submittedName>
        <fullName evidence="3">Glycosyltransferase involved in cell wall bisynthesis</fullName>
    </submittedName>
</protein>
<feature type="domain" description="Glycosyl transferase family 1" evidence="2">
    <location>
        <begin position="188"/>
        <end position="312"/>
    </location>
</feature>
<sequence length="362" mass="42538">MEGKKKILIDLERLRYPNSGIANVFKNLVFGLLSFSQVNKLKVSLYGPQEILADLKTGFEIRKRKTIHKLVPFYTYKYHIIHTSHQLSSYFHFKKSGQKKVVTLHDLNFIHEKISKKKYNKELKKVQKNIYNADVIVFISEFVKQDFLENKKLFSFKKEPALKVVYNGILFPDITINYNLGSYRFLASKKYILNIGVLFRKKNQLSLVRMLPHIEEDLVLVISDCNQEYFKIVKEEIKCLSVEHRVHFCHNVSDEEKWALIKYSTCMCHPSTAEGFGIPPIEAMVFGKPVFLSTKTSLPEIGGSLAFYFQNFDSDHMVAVYKNGMQEFYDNETEYQENLIRWSKKFDYKMMAKAYLEIYKEL</sequence>
<gene>
    <name evidence="3" type="ORF">SAMN05444281_2639</name>
</gene>